<dbReference type="InterPro" id="IPR011990">
    <property type="entry name" value="TPR-like_helical_dom_sf"/>
</dbReference>
<dbReference type="InterPro" id="IPR041664">
    <property type="entry name" value="AAA_16"/>
</dbReference>
<dbReference type="AlphaFoldDB" id="A0A2T0K6U4"/>
<dbReference type="InterPro" id="IPR036388">
    <property type="entry name" value="WH-like_DNA-bd_sf"/>
</dbReference>
<dbReference type="GO" id="GO:0005524">
    <property type="term" value="F:ATP binding"/>
    <property type="evidence" value="ECO:0007669"/>
    <property type="project" value="UniProtKB-KW"/>
</dbReference>
<name>A0A2T0K6U4_9ACTN</name>
<evidence type="ECO:0000259" key="4">
    <source>
        <dbReference type="PROSITE" id="PS50043"/>
    </source>
</evidence>
<evidence type="ECO:0000256" key="2">
    <source>
        <dbReference type="ARBA" id="ARBA00022840"/>
    </source>
</evidence>
<feature type="compositionally biased region" description="Low complexity" evidence="3">
    <location>
        <begin position="369"/>
        <end position="385"/>
    </location>
</feature>
<keyword evidence="6" id="KW-1185">Reference proteome</keyword>
<keyword evidence="2" id="KW-0067">ATP-binding</keyword>
<accession>A0A2T0K6U4</accession>
<dbReference type="Proteomes" id="UP000239415">
    <property type="component" value="Unassembled WGS sequence"/>
</dbReference>
<dbReference type="SMART" id="SM00421">
    <property type="entry name" value="HTH_LUXR"/>
    <property type="match status" value="1"/>
</dbReference>
<sequence length="968" mass="101507">MGSRLVARVAETDALDRLRAEAASGSGAVVVITGEAGIGKTAVVEEFVARSSAQGATVLTGRAGPEEDAPAFWPWLRLLDGAPGTLPGLTPALLDAGTGDGSAAARFRVMHAAVLALRAAAERHPGLILVLEDLHWADPASLSLLAMLGREVSSVPLLVVATTRPPRPEPPRPEPAAAGSPRPESLCPESLGAVVLPLARWDVAAVAAYLARHADGPVHPSWPPLVHRLGGGNPLYTRELVRAVAVPEKFRLPASDLNLPGSLLRLAGRRISALSPTCRDLLGSAAALGTDIDVTLLARVTPGGPDVEPILTEAIEAGVLAEDPWAPSRLRFAHELLREARYAQLTRTERIEAHRRIAEALDPVPSPPALSGSSAGPGSLPGLPVERGSSVASGTRAAEIARHRVRAAVDEESRADARAACETAAREAARRLDHHAAATWLGEAVALFPDDPWLRLTRAEAACRDGRLALAVADCSTVLDVAEAGGLPDLAVASALVVRGYGGQIAPAALRLCERAQAMLDPSPTVPATAGEGVATVGAEPVARAELVAHHAYLLVEVGSYARAEPLSREAMALAERTGDPRALAAAVHARHEALDPIAEAEEVLELGRRSCDLAAVSGRADAELWGRLWRLDGLLTTGDLPGYDAELSVLAALAERIGWPVARWHVLRARAARLLLAGRPAACREVAEEAFALAGTFEEQPGRELHSAFLASLTPFTGELPPWPADLSDAAGRFGAEPIAAANIGRLAMLSDDRPAGAECLRHLGAVLPDLPPDGKHTFLVVNTGEIAAWLGDRDLAAAAYTTVLPRAGRFLNTTTACHGSVARPLGTIAAALGDHEAAEQHFTDAVAMEEKSGAAPFVAMAFLAYARSLHDRDARRTRRLAGEALAIARRLGLTAIAAEAAALTRDELTAREREIAVLAAEGLPNRSIAARLHISERTVESHVRNALAKLGVTNRTQLAAHRRTAP</sequence>
<dbReference type="GO" id="GO:0003677">
    <property type="term" value="F:DNA binding"/>
    <property type="evidence" value="ECO:0007669"/>
    <property type="project" value="InterPro"/>
</dbReference>
<dbReference type="EMBL" id="PVMZ01000012">
    <property type="protein sequence ID" value="PRX18729.1"/>
    <property type="molecule type" value="Genomic_DNA"/>
</dbReference>
<evidence type="ECO:0000313" key="5">
    <source>
        <dbReference type="EMBL" id="PRX18729.1"/>
    </source>
</evidence>
<feature type="domain" description="HTH luxR-type" evidence="4">
    <location>
        <begin position="903"/>
        <end position="968"/>
    </location>
</feature>
<dbReference type="RefSeq" id="WP_106323592.1">
    <property type="nucleotide sequence ID" value="NZ_BOMO01000108.1"/>
</dbReference>
<evidence type="ECO:0000313" key="6">
    <source>
        <dbReference type="Proteomes" id="UP000239415"/>
    </source>
</evidence>
<dbReference type="OrthoDB" id="3543649at2"/>
<keyword evidence="1" id="KW-0547">Nucleotide-binding</keyword>
<dbReference type="Gene3D" id="1.25.40.10">
    <property type="entry name" value="Tetratricopeptide repeat domain"/>
    <property type="match status" value="1"/>
</dbReference>
<dbReference type="PANTHER" id="PTHR16305:SF35">
    <property type="entry name" value="TRANSCRIPTIONAL ACTIVATOR DOMAIN"/>
    <property type="match status" value="1"/>
</dbReference>
<dbReference type="SUPFAM" id="SSF46894">
    <property type="entry name" value="C-terminal effector domain of the bipartite response regulators"/>
    <property type="match status" value="1"/>
</dbReference>
<dbReference type="Pfam" id="PF00196">
    <property type="entry name" value="GerE"/>
    <property type="match status" value="1"/>
</dbReference>
<dbReference type="CDD" id="cd06170">
    <property type="entry name" value="LuxR_C_like"/>
    <property type="match status" value="1"/>
</dbReference>
<dbReference type="InterPro" id="IPR000792">
    <property type="entry name" value="Tscrpt_reg_LuxR_C"/>
</dbReference>
<feature type="region of interest" description="Disordered" evidence="3">
    <location>
        <begin position="162"/>
        <end position="184"/>
    </location>
</feature>
<evidence type="ECO:0000256" key="3">
    <source>
        <dbReference type="SAM" id="MobiDB-lite"/>
    </source>
</evidence>
<dbReference type="Gene3D" id="1.10.10.10">
    <property type="entry name" value="Winged helix-like DNA-binding domain superfamily/Winged helix DNA-binding domain"/>
    <property type="match status" value="1"/>
</dbReference>
<feature type="region of interest" description="Disordered" evidence="3">
    <location>
        <begin position="362"/>
        <end position="396"/>
    </location>
</feature>
<dbReference type="PRINTS" id="PR00038">
    <property type="entry name" value="HTHLUXR"/>
</dbReference>
<dbReference type="SUPFAM" id="SSF52540">
    <property type="entry name" value="P-loop containing nucleoside triphosphate hydrolases"/>
    <property type="match status" value="1"/>
</dbReference>
<gene>
    <name evidence="5" type="ORF">CLV67_112204</name>
</gene>
<dbReference type="GO" id="GO:0004016">
    <property type="term" value="F:adenylate cyclase activity"/>
    <property type="evidence" value="ECO:0007669"/>
    <property type="project" value="TreeGrafter"/>
</dbReference>
<dbReference type="GO" id="GO:0006355">
    <property type="term" value="P:regulation of DNA-templated transcription"/>
    <property type="evidence" value="ECO:0007669"/>
    <property type="project" value="InterPro"/>
</dbReference>
<dbReference type="PANTHER" id="PTHR16305">
    <property type="entry name" value="TESTICULAR SOLUBLE ADENYLYL CYCLASE"/>
    <property type="match status" value="1"/>
</dbReference>
<dbReference type="SUPFAM" id="SSF48452">
    <property type="entry name" value="TPR-like"/>
    <property type="match status" value="1"/>
</dbReference>
<dbReference type="InterPro" id="IPR016032">
    <property type="entry name" value="Sig_transdc_resp-reg_C-effctor"/>
</dbReference>
<proteinExistence type="predicted"/>
<feature type="compositionally biased region" description="Low complexity" evidence="3">
    <location>
        <begin position="175"/>
        <end position="184"/>
    </location>
</feature>
<dbReference type="InterPro" id="IPR027417">
    <property type="entry name" value="P-loop_NTPase"/>
</dbReference>
<dbReference type="PROSITE" id="PS00622">
    <property type="entry name" value="HTH_LUXR_1"/>
    <property type="match status" value="1"/>
</dbReference>
<evidence type="ECO:0000256" key="1">
    <source>
        <dbReference type="ARBA" id="ARBA00022741"/>
    </source>
</evidence>
<protein>
    <submittedName>
        <fullName evidence="5">Regulatory LuxR family protein</fullName>
    </submittedName>
</protein>
<dbReference type="GO" id="GO:0005737">
    <property type="term" value="C:cytoplasm"/>
    <property type="evidence" value="ECO:0007669"/>
    <property type="project" value="TreeGrafter"/>
</dbReference>
<reference evidence="5 6" key="1">
    <citation type="submission" date="2018-03" db="EMBL/GenBank/DDBJ databases">
        <title>Genomic Encyclopedia of Archaeal and Bacterial Type Strains, Phase II (KMG-II): from individual species to whole genera.</title>
        <authorList>
            <person name="Goeker M."/>
        </authorList>
    </citation>
    <scope>NUCLEOTIDE SEQUENCE [LARGE SCALE GENOMIC DNA]</scope>
    <source>
        <strain evidence="5 6">DSM 43146</strain>
    </source>
</reference>
<dbReference type="Pfam" id="PF13191">
    <property type="entry name" value="AAA_16"/>
    <property type="match status" value="1"/>
</dbReference>
<organism evidence="5 6">
    <name type="scientific">Actinoplanes italicus</name>
    <dbReference type="NCBI Taxonomy" id="113567"/>
    <lineage>
        <taxon>Bacteria</taxon>
        <taxon>Bacillati</taxon>
        <taxon>Actinomycetota</taxon>
        <taxon>Actinomycetes</taxon>
        <taxon>Micromonosporales</taxon>
        <taxon>Micromonosporaceae</taxon>
        <taxon>Actinoplanes</taxon>
    </lineage>
</organism>
<comment type="caution">
    <text evidence="5">The sequence shown here is derived from an EMBL/GenBank/DDBJ whole genome shotgun (WGS) entry which is preliminary data.</text>
</comment>
<dbReference type="PROSITE" id="PS50043">
    <property type="entry name" value="HTH_LUXR_2"/>
    <property type="match status" value="1"/>
</dbReference>